<name>A0A7T4USI6_9GAMM</name>
<keyword evidence="3" id="KW-1185">Reference proteome</keyword>
<dbReference type="GO" id="GO:0016740">
    <property type="term" value="F:transferase activity"/>
    <property type="evidence" value="ECO:0007669"/>
    <property type="project" value="UniProtKB-KW"/>
</dbReference>
<dbReference type="SUPFAM" id="SSF81301">
    <property type="entry name" value="Nucleotidyltransferase"/>
    <property type="match status" value="1"/>
</dbReference>
<proteinExistence type="predicted"/>
<evidence type="ECO:0000259" key="1">
    <source>
        <dbReference type="Pfam" id="PF18765"/>
    </source>
</evidence>
<evidence type="ECO:0000313" key="3">
    <source>
        <dbReference type="Proteomes" id="UP000596063"/>
    </source>
</evidence>
<protein>
    <submittedName>
        <fullName evidence="2">Nucleotidyltransferase domain-containing protein</fullName>
    </submittedName>
</protein>
<dbReference type="Gene3D" id="3.30.460.10">
    <property type="entry name" value="Beta Polymerase, domain 2"/>
    <property type="match status" value="1"/>
</dbReference>
<dbReference type="InterPro" id="IPR041633">
    <property type="entry name" value="Polbeta"/>
</dbReference>
<feature type="domain" description="Polymerase beta nucleotidyltransferase" evidence="1">
    <location>
        <begin position="19"/>
        <end position="106"/>
    </location>
</feature>
<dbReference type="Pfam" id="PF18765">
    <property type="entry name" value="Polbeta"/>
    <property type="match status" value="1"/>
</dbReference>
<dbReference type="RefSeq" id="WP_198570929.1">
    <property type="nucleotide sequence ID" value="NZ_CP066167.1"/>
</dbReference>
<sequence length="106" mass="11833">MTTTAHNSQFSLPVEAVAQIQHILATHANIDKALLYGSRAMGTHRPGSDIDLTLIGNIPDDEVQQLIQELEETPLPYKFDVSCMSDIDNASLIDHIQRRGIVFYEK</sequence>
<dbReference type="InterPro" id="IPR043519">
    <property type="entry name" value="NT_sf"/>
</dbReference>
<gene>
    <name evidence="2" type="ORF">I6N98_06240</name>
</gene>
<dbReference type="Proteomes" id="UP000596063">
    <property type="component" value="Chromosome"/>
</dbReference>
<organism evidence="2 3">
    <name type="scientific">Spongiibacter nanhainus</name>
    <dbReference type="NCBI Taxonomy" id="2794344"/>
    <lineage>
        <taxon>Bacteria</taxon>
        <taxon>Pseudomonadati</taxon>
        <taxon>Pseudomonadota</taxon>
        <taxon>Gammaproteobacteria</taxon>
        <taxon>Cellvibrionales</taxon>
        <taxon>Spongiibacteraceae</taxon>
        <taxon>Spongiibacter</taxon>
    </lineage>
</organism>
<evidence type="ECO:0000313" key="2">
    <source>
        <dbReference type="EMBL" id="QQD19445.1"/>
    </source>
</evidence>
<reference evidence="2 3" key="1">
    <citation type="submission" date="2020-12" db="EMBL/GenBank/DDBJ databases">
        <authorList>
            <person name="Shan Y."/>
        </authorList>
    </citation>
    <scope>NUCLEOTIDE SEQUENCE [LARGE SCALE GENOMIC DNA]</scope>
    <source>
        <strain evidence="3">csc3.9</strain>
    </source>
</reference>
<keyword evidence="2" id="KW-0808">Transferase</keyword>
<dbReference type="CDD" id="cd05403">
    <property type="entry name" value="NT_KNTase_like"/>
    <property type="match status" value="1"/>
</dbReference>
<dbReference type="KEGG" id="snan:I6N98_06240"/>
<accession>A0A7T4USI6</accession>
<dbReference type="AlphaFoldDB" id="A0A7T4USI6"/>
<dbReference type="EMBL" id="CP066167">
    <property type="protein sequence ID" value="QQD19445.1"/>
    <property type="molecule type" value="Genomic_DNA"/>
</dbReference>